<sequence>MSKEIFGVGIFIPVSNLKVSTKWYQEMFGFEILHPDEPEANIMKMGDGTVVFCLVKSTDIIQPAFPKNNYSVDHYFNFHSSNVEKSYQNFQSKGANVSEIHEFDGMKGFSLFDPDGNRFGVVS</sequence>
<dbReference type="Pfam" id="PF00903">
    <property type="entry name" value="Glyoxalase"/>
    <property type="match status" value="1"/>
</dbReference>
<dbReference type="CDD" id="cd06587">
    <property type="entry name" value="VOC"/>
    <property type="match status" value="1"/>
</dbReference>
<dbReference type="InterPro" id="IPR037523">
    <property type="entry name" value="VOC_core"/>
</dbReference>
<dbReference type="InterPro" id="IPR029068">
    <property type="entry name" value="Glyas_Bleomycin-R_OHBP_Dase"/>
</dbReference>
<dbReference type="Gene3D" id="3.10.180.10">
    <property type="entry name" value="2,3-Dihydroxybiphenyl 1,2-Dioxygenase, domain 1"/>
    <property type="match status" value="1"/>
</dbReference>
<keyword evidence="3" id="KW-1185">Reference proteome</keyword>
<dbReference type="SUPFAM" id="SSF54593">
    <property type="entry name" value="Glyoxalase/Bleomycin resistance protein/Dihydroxybiphenyl dioxygenase"/>
    <property type="match status" value="1"/>
</dbReference>
<dbReference type="InterPro" id="IPR004360">
    <property type="entry name" value="Glyas_Fos-R_dOase_dom"/>
</dbReference>
<dbReference type="RefSeq" id="WP_343800686.1">
    <property type="nucleotide sequence ID" value="NZ_BAAADJ010000054.1"/>
</dbReference>
<protein>
    <recommendedName>
        <fullName evidence="1">VOC domain-containing protein</fullName>
    </recommendedName>
</protein>
<evidence type="ECO:0000313" key="2">
    <source>
        <dbReference type="EMBL" id="GAA0338248.1"/>
    </source>
</evidence>
<evidence type="ECO:0000259" key="1">
    <source>
        <dbReference type="PROSITE" id="PS51819"/>
    </source>
</evidence>
<comment type="caution">
    <text evidence="2">The sequence shown here is derived from an EMBL/GenBank/DDBJ whole genome shotgun (WGS) entry which is preliminary data.</text>
</comment>
<evidence type="ECO:0000313" key="3">
    <source>
        <dbReference type="Proteomes" id="UP001500782"/>
    </source>
</evidence>
<gene>
    <name evidence="2" type="ORF">GCM10008967_30640</name>
</gene>
<dbReference type="Proteomes" id="UP001500782">
    <property type="component" value="Unassembled WGS sequence"/>
</dbReference>
<reference evidence="2 3" key="1">
    <citation type="journal article" date="2019" name="Int. J. Syst. Evol. Microbiol.">
        <title>The Global Catalogue of Microorganisms (GCM) 10K type strain sequencing project: providing services to taxonomists for standard genome sequencing and annotation.</title>
        <authorList>
            <consortium name="The Broad Institute Genomics Platform"/>
            <consortium name="The Broad Institute Genome Sequencing Center for Infectious Disease"/>
            <person name="Wu L."/>
            <person name="Ma J."/>
        </authorList>
    </citation>
    <scope>NUCLEOTIDE SEQUENCE [LARGE SCALE GENOMIC DNA]</scope>
    <source>
        <strain evidence="2 3">JCM 9731</strain>
    </source>
</reference>
<dbReference type="EMBL" id="BAAADJ010000054">
    <property type="protein sequence ID" value="GAA0338248.1"/>
    <property type="molecule type" value="Genomic_DNA"/>
</dbReference>
<dbReference type="PROSITE" id="PS51819">
    <property type="entry name" value="VOC"/>
    <property type="match status" value="1"/>
</dbReference>
<organism evidence="2 3">
    <name type="scientific">Bacillus carboniphilus</name>
    <dbReference type="NCBI Taxonomy" id="86663"/>
    <lineage>
        <taxon>Bacteria</taxon>
        <taxon>Bacillati</taxon>
        <taxon>Bacillota</taxon>
        <taxon>Bacilli</taxon>
        <taxon>Bacillales</taxon>
        <taxon>Bacillaceae</taxon>
        <taxon>Bacillus</taxon>
    </lineage>
</organism>
<name>A0ABN0WHY0_9BACI</name>
<feature type="domain" description="VOC" evidence="1">
    <location>
        <begin position="4"/>
        <end position="123"/>
    </location>
</feature>
<proteinExistence type="predicted"/>
<accession>A0ABN0WHY0</accession>